<evidence type="ECO:0000313" key="1">
    <source>
        <dbReference type="EMBL" id="KAJ2983791.1"/>
    </source>
</evidence>
<dbReference type="Proteomes" id="UP001143910">
    <property type="component" value="Unassembled WGS sequence"/>
</dbReference>
<dbReference type="EMBL" id="JANJQO010000016">
    <property type="protein sequence ID" value="KAJ2983791.1"/>
    <property type="molecule type" value="Genomic_DNA"/>
</dbReference>
<protein>
    <submittedName>
        <fullName evidence="1">Uncharacterized protein</fullName>
    </submittedName>
</protein>
<keyword evidence="2" id="KW-1185">Reference proteome</keyword>
<comment type="caution">
    <text evidence="1">The sequence shown here is derived from an EMBL/GenBank/DDBJ whole genome shotgun (WGS) entry which is preliminary data.</text>
</comment>
<name>A0ACC1NY45_9HYPO</name>
<organism evidence="1 2">
    <name type="scientific">Zarea fungicola</name>
    <dbReference type="NCBI Taxonomy" id="93591"/>
    <lineage>
        <taxon>Eukaryota</taxon>
        <taxon>Fungi</taxon>
        <taxon>Dikarya</taxon>
        <taxon>Ascomycota</taxon>
        <taxon>Pezizomycotina</taxon>
        <taxon>Sordariomycetes</taxon>
        <taxon>Hypocreomycetidae</taxon>
        <taxon>Hypocreales</taxon>
        <taxon>Cordycipitaceae</taxon>
        <taxon>Zarea</taxon>
    </lineage>
</organism>
<proteinExistence type="predicted"/>
<accession>A0ACC1NY45</accession>
<evidence type="ECO:0000313" key="2">
    <source>
        <dbReference type="Proteomes" id="UP001143910"/>
    </source>
</evidence>
<gene>
    <name evidence="1" type="ORF">NQ176_g436</name>
</gene>
<reference evidence="1" key="1">
    <citation type="submission" date="2022-08" db="EMBL/GenBank/DDBJ databases">
        <title>Genome Sequence of Lecanicillium fungicola.</title>
        <authorList>
            <person name="Buettner E."/>
        </authorList>
    </citation>
    <scope>NUCLEOTIDE SEQUENCE</scope>
    <source>
        <strain evidence="1">Babe33</strain>
    </source>
</reference>
<sequence>MARSLLLVVAGVASRFTDLKSLGSSAPGGEWVDEAEREIVGNLDLISIPKLQILLLLVYDRIASGKLAAVWSLLALASRIAHGLKLNMPTQAIPFTNQECRRRMMWCVYAMDKLTNSGSPTGFYPSLCPRESMHVQLPCDERSFALEFECETHFLSELERKTFHNASNLGVSAYLIRALDLRDQMLVYFSTLNNDAIQQPHSFQLWHPESPFWTFREQLSDLATCLPPEMQDSEHAVYIRANSSDVNGYIMVQTWLQTCWCELLRHALPKINLSGAIQTATVTTLERSTVYITSTPTPPDDFMALCRAELYKHAVELHQFWKRVHTVHHLSCQLYITDCSIAPCVFENTMAYLQTWEKSPELITEGKAAVEAALKFNFEMLGSLSALSQYVAAWRDAILEKILTSPFANMALELAGNSERTNSNRQSLTVENVLSQTRQYEDKRFPRDKGFRKAHTVSRHVDEASSPASSITRSHASTSESAAVLYNEFSPGLGYHAVQSTEQQVAAFWPSNTASRFGANDTSTIELNGFYAESLYREDDSIGMAPGLEGPLGYMGFGHSRESVGAESDDRGDCNWSLQM</sequence>